<sequence>MDAPGDMHIAAAAIPDSGTCVKPFLMANAHTSMAIPKALPVNFGATMERNAMPSGLASLTTVEATSSSSGALRVRPSSFSAVVESTEIEQKQMELRSVVERRISALEHTLKSREEELEALKAQLRKTEEDYKFNYELIKDRDIALEEASAQMQSLYDELRRSKAEVATLVKQKDDLEQEAVLLRQRLREAEVEREETVQQLIQRFEVKERQLEDNVGLRYMDLEREKQRLHEEYLRRFKALDDARVKLEEKGEVSLSEIEKWREKVHRLEEDLRTCIDSMEAAKQEEAVKAVHASEVAQAFALLKQEHESLQHKYNLALAEESEQRQKAEKRLTECNAIMSHGITTAEDAVRQQVQRANKLETECGQLQIRVTELQERLQETQLIREGDLQRFTEESREVQERYIKVVAQLREERQKLEESQRQQILRVQQLESELIASRNDCSNALCRVKEWQEKCEASDLDSMRYQRDVERLQRDLQHCREEEQRMGHRVQEIQRRADEKVLDANREAESARVELRQQQQRFIDHQERIQAESARLARELHASEVARHAIEEQYRLTKDNEGQLALINALQYDKETAERRVLELERTNAAIREQVSTFAMELQNDPMVKAAKETQRRVHELQEALINAHADSEKLRSAVHEKEEEVARYQLEVLRLQSVEAALLDYQEGFTILKEMHKGLHAASRGQQRKHQLKTRTCLLSSCKQMTNGERANRESSSSPVGGKAVNENAGQPSNMNAHQKASDKQFLGKDYAAVREVGSLRQRCLQLEKSVRDLLHERDNLTRELRAAQQDIEMLTNEKQHIVDLNSLLKAQLREAYRRALEHSQERCRQVAEPQRPAGPPPIDISSHSIKQPSANESRVGLAELNAPPESERITSLERELEAMKTHISFRHRGTSQNSCRPVDVSTSQLPNANASSVDRKSSRRNGAQIVRRGTTAVRHYGYL</sequence>
<feature type="coiled-coil region" evidence="1">
    <location>
        <begin position="312"/>
        <end position="435"/>
    </location>
</feature>
<feature type="compositionally biased region" description="Polar residues" evidence="2">
    <location>
        <begin position="849"/>
        <end position="860"/>
    </location>
</feature>
<feature type="compositionally biased region" description="Polar residues" evidence="2">
    <location>
        <begin position="731"/>
        <end position="742"/>
    </location>
</feature>
<evidence type="ECO:0000313" key="3">
    <source>
        <dbReference type="EMBL" id="CCC52217.1"/>
    </source>
</evidence>
<feature type="region of interest" description="Disordered" evidence="2">
    <location>
        <begin position="828"/>
        <end position="861"/>
    </location>
</feature>
<name>G0U455_TRYVY</name>
<feature type="coiled-coil region" evidence="1">
    <location>
        <begin position="767"/>
        <end position="808"/>
    </location>
</feature>
<feature type="coiled-coil region" evidence="1">
    <location>
        <begin position="103"/>
        <end position="200"/>
    </location>
</feature>
<protein>
    <submittedName>
        <fullName evidence="3">Uncharacterized protein</fullName>
    </submittedName>
</protein>
<feature type="compositionally biased region" description="Polar residues" evidence="2">
    <location>
        <begin position="898"/>
        <end position="920"/>
    </location>
</feature>
<dbReference type="OMA" id="ETEVWRQ"/>
<feature type="coiled-coil region" evidence="1">
    <location>
        <begin position="569"/>
        <end position="661"/>
    </location>
</feature>
<dbReference type="EMBL" id="HE573026">
    <property type="protein sequence ID" value="CCC52217.1"/>
    <property type="molecule type" value="Genomic_DNA"/>
</dbReference>
<feature type="compositionally biased region" description="Polar residues" evidence="2">
    <location>
        <begin position="707"/>
        <end position="722"/>
    </location>
</feature>
<feature type="coiled-coil region" evidence="1">
    <location>
        <begin position="464"/>
        <end position="530"/>
    </location>
</feature>
<feature type="coiled-coil region" evidence="1">
    <location>
        <begin position="231"/>
        <end position="286"/>
    </location>
</feature>
<organism evidence="3">
    <name type="scientific">Trypanosoma vivax (strain Y486)</name>
    <dbReference type="NCBI Taxonomy" id="1055687"/>
    <lineage>
        <taxon>Eukaryota</taxon>
        <taxon>Discoba</taxon>
        <taxon>Euglenozoa</taxon>
        <taxon>Kinetoplastea</taxon>
        <taxon>Metakinetoplastina</taxon>
        <taxon>Trypanosomatida</taxon>
        <taxon>Trypanosomatidae</taxon>
        <taxon>Trypanosoma</taxon>
        <taxon>Duttonella</taxon>
    </lineage>
</organism>
<proteinExistence type="predicted"/>
<dbReference type="AlphaFoldDB" id="G0U455"/>
<reference evidence="3" key="1">
    <citation type="journal article" date="2012" name="Proc. Natl. Acad. Sci. U.S.A.">
        <title>Antigenic diversity is generated by distinct evolutionary mechanisms in African trypanosome species.</title>
        <authorList>
            <person name="Jackson A.P."/>
            <person name="Berry A."/>
            <person name="Aslett M."/>
            <person name="Allison H.C."/>
            <person name="Burton P."/>
            <person name="Vavrova-Anderson J."/>
            <person name="Brown R."/>
            <person name="Browne H."/>
            <person name="Corton N."/>
            <person name="Hauser H."/>
            <person name="Gamble J."/>
            <person name="Gilderthorp R."/>
            <person name="Marcello L."/>
            <person name="McQuillan J."/>
            <person name="Otto T.D."/>
            <person name="Quail M.A."/>
            <person name="Sanders M.J."/>
            <person name="van Tonder A."/>
            <person name="Ginger M.L."/>
            <person name="Field M.C."/>
            <person name="Barry J.D."/>
            <person name="Hertz-Fowler C."/>
            <person name="Berriman M."/>
        </authorList>
    </citation>
    <scope>NUCLEOTIDE SEQUENCE</scope>
    <source>
        <strain evidence="3">Y486</strain>
    </source>
</reference>
<feature type="region of interest" description="Disordered" evidence="2">
    <location>
        <begin position="891"/>
        <end position="932"/>
    </location>
</feature>
<gene>
    <name evidence="3" type="ORF">TVY486_1012600</name>
</gene>
<keyword evidence="1" id="KW-0175">Coiled coil</keyword>
<feature type="region of interest" description="Disordered" evidence="2">
    <location>
        <begin position="707"/>
        <end position="746"/>
    </location>
</feature>
<dbReference type="VEuPathDB" id="TriTrypDB:TvY486_1012600"/>
<evidence type="ECO:0000256" key="1">
    <source>
        <dbReference type="SAM" id="Coils"/>
    </source>
</evidence>
<evidence type="ECO:0000256" key="2">
    <source>
        <dbReference type="SAM" id="MobiDB-lite"/>
    </source>
</evidence>
<accession>G0U455</accession>